<proteinExistence type="predicted"/>
<evidence type="ECO:0000313" key="1">
    <source>
        <dbReference type="EMBL" id="QHW12508.1"/>
    </source>
</evidence>
<name>A0ABX6J1T8_9LACO</name>
<keyword evidence="2" id="KW-1185">Reference proteome</keyword>
<evidence type="ECO:0000313" key="2">
    <source>
        <dbReference type="Proteomes" id="UP000286907"/>
    </source>
</evidence>
<dbReference type="EMBL" id="CP029684">
    <property type="protein sequence ID" value="QHW12508.1"/>
    <property type="molecule type" value="Genomic_DNA"/>
</dbReference>
<gene>
    <name evidence="1" type="ORF">DLJ48_08660</name>
</gene>
<dbReference type="Proteomes" id="UP000286907">
    <property type="component" value="Chromosome"/>
</dbReference>
<organism evidence="1 2">
    <name type="scientific">Oenococcus sicerae</name>
    <dbReference type="NCBI Taxonomy" id="2203724"/>
    <lineage>
        <taxon>Bacteria</taxon>
        <taxon>Bacillati</taxon>
        <taxon>Bacillota</taxon>
        <taxon>Bacilli</taxon>
        <taxon>Lactobacillales</taxon>
        <taxon>Lactobacillaceae</taxon>
        <taxon>Oenococcus</taxon>
    </lineage>
</organism>
<dbReference type="RefSeq" id="WP_161566132.1">
    <property type="nucleotide sequence ID" value="NZ_CP029684.2"/>
</dbReference>
<sequence length="57" mass="6532">MNQDTFNFTREIKVGSDKDFKKISNRVSGNLTKERSQQIKKASDRLHGIGRFSFAAK</sequence>
<accession>A0ABX6J1T8</accession>
<protein>
    <submittedName>
        <fullName evidence="1">Uncharacterized protein</fullName>
    </submittedName>
</protein>
<reference evidence="1 2" key="1">
    <citation type="journal article" date="2019" name="Syst. Appl. Microbiol.">
        <title>Oenococcus sicerae sp. nov., isolated from French cider.</title>
        <authorList>
            <person name="Cousin F.J."/>
            <person name="Le Guellec R."/>
            <person name="Chagnot C."/>
            <person name="Goux D."/>
            <person name="Dalmasso M."/>
            <person name="Laplace J.M."/>
            <person name="Cretenet M."/>
        </authorList>
    </citation>
    <scope>NUCLEOTIDE SEQUENCE [LARGE SCALE GENOMIC DNA]</scope>
    <source>
        <strain evidence="1 2">UCMA 15228</strain>
    </source>
</reference>